<protein>
    <submittedName>
        <fullName evidence="1">Uncharacterized protein</fullName>
    </submittedName>
</protein>
<name>A0A833VRM2_9POAL</name>
<dbReference type="OrthoDB" id="1725899at2759"/>
<dbReference type="Gene3D" id="2.115.10.20">
    <property type="entry name" value="Glycosyl hydrolase domain, family 43"/>
    <property type="match status" value="1"/>
</dbReference>
<reference evidence="1" key="1">
    <citation type="submission" date="2020-01" db="EMBL/GenBank/DDBJ databases">
        <title>Genome sequence of Kobresia littledalei, the first chromosome-level genome in the family Cyperaceae.</title>
        <authorList>
            <person name="Qu G."/>
        </authorList>
    </citation>
    <scope>NUCLEOTIDE SEQUENCE</scope>
    <source>
        <strain evidence="1">C.B.Clarke</strain>
        <tissue evidence="1">Leaf</tissue>
    </source>
</reference>
<proteinExistence type="predicted"/>
<dbReference type="Proteomes" id="UP000623129">
    <property type="component" value="Unassembled WGS sequence"/>
</dbReference>
<evidence type="ECO:0000313" key="1">
    <source>
        <dbReference type="EMBL" id="KAF3338895.1"/>
    </source>
</evidence>
<comment type="caution">
    <text evidence="1">The sequence shown here is derived from an EMBL/GenBank/DDBJ whole genome shotgun (WGS) entry which is preliminary data.</text>
</comment>
<accession>A0A833VRM2</accession>
<keyword evidence="2" id="KW-1185">Reference proteome</keyword>
<evidence type="ECO:0000313" key="2">
    <source>
        <dbReference type="Proteomes" id="UP000623129"/>
    </source>
</evidence>
<dbReference type="EMBL" id="SWLB01000004">
    <property type="protein sequence ID" value="KAF3338895.1"/>
    <property type="molecule type" value="Genomic_DNA"/>
</dbReference>
<dbReference type="InterPro" id="IPR023296">
    <property type="entry name" value="Glyco_hydro_beta-prop_sf"/>
</dbReference>
<dbReference type="AlphaFoldDB" id="A0A833VRM2"/>
<organism evidence="1 2">
    <name type="scientific">Carex littledalei</name>
    <dbReference type="NCBI Taxonomy" id="544730"/>
    <lineage>
        <taxon>Eukaryota</taxon>
        <taxon>Viridiplantae</taxon>
        <taxon>Streptophyta</taxon>
        <taxon>Embryophyta</taxon>
        <taxon>Tracheophyta</taxon>
        <taxon>Spermatophyta</taxon>
        <taxon>Magnoliopsida</taxon>
        <taxon>Liliopsida</taxon>
        <taxon>Poales</taxon>
        <taxon>Cyperaceae</taxon>
        <taxon>Cyperoideae</taxon>
        <taxon>Cariceae</taxon>
        <taxon>Carex</taxon>
        <taxon>Carex subgen. Euthyceras</taxon>
    </lineage>
</organism>
<dbReference type="PANTHER" id="PTHR22925:SF3">
    <property type="entry name" value="GLYCOSYL HYDROLASE FAMILY PROTEIN 43"/>
    <property type="match status" value="1"/>
</dbReference>
<sequence>MVSRDEEMSPNSSIVLLGLGDQVTSEIVVTTVDEFLDKSTEVHELFFPDMRSAINPLAEGNDGTGYFFPGQIWLDTDGKPIQAHGGGILYDEETRMYYWYGENKDGPTYLAHQNAAARV</sequence>
<gene>
    <name evidence="1" type="ORF">FCM35_KLT16366</name>
</gene>
<dbReference type="PANTHER" id="PTHR22925">
    <property type="entry name" value="GLYCOSYL HYDROLASE 43 FAMILY MEMBER"/>
    <property type="match status" value="1"/>
</dbReference>